<dbReference type="AlphaFoldDB" id="A0A9Q1FIQ9"/>
<keyword evidence="4" id="KW-0812">Transmembrane</keyword>
<evidence type="ECO:0000256" key="4">
    <source>
        <dbReference type="SAM" id="Phobius"/>
    </source>
</evidence>
<keyword evidence="1" id="KW-0880">Kelch repeat</keyword>
<dbReference type="SUPFAM" id="SSF117281">
    <property type="entry name" value="Kelch motif"/>
    <property type="match status" value="1"/>
</dbReference>
<dbReference type="PANTHER" id="PTHR45972:SF1">
    <property type="entry name" value="KELCH DOMAIN-CONTAINING PROTEIN 7A"/>
    <property type="match status" value="1"/>
</dbReference>
<protein>
    <recommendedName>
        <fullName evidence="7">Kelch domain containing 7A</fullName>
    </recommendedName>
</protein>
<proteinExistence type="predicted"/>
<evidence type="ECO:0008006" key="7">
    <source>
        <dbReference type="Google" id="ProtNLM"/>
    </source>
</evidence>
<keyword evidence="4" id="KW-1133">Transmembrane helix</keyword>
<evidence type="ECO:0000256" key="2">
    <source>
        <dbReference type="ARBA" id="ARBA00022737"/>
    </source>
</evidence>
<accession>A0A9Q1FIQ9</accession>
<dbReference type="SMART" id="SM00612">
    <property type="entry name" value="Kelch"/>
    <property type="match status" value="2"/>
</dbReference>
<sequence length="771" mass="85437">MPVAEDLLSVRFDTQMLAKLALSVAGVLLVSWAYRFYNSRRWHIRRDGPGSQRPNRMAARWEPDTEAPRAYLDAVEPDVAIKRGDENQNHDPSPPTVESMVQHDPPGIKLTPLTHDHSTQRASHPNCKEAEGRLDAELRPDSFPSPPPMEDLDQGGASLTERRSPCELGSQKLSTSMDWELRQDLSHLGNSSHSLSKEEVRMEGRDFLLERDGDAPVEAHGRIYDSHMESSLQLVSDESLLVGPSISNPIGELYEAAVSHDPEGLKEPEVSCDYSGTKAIRPLSPSFTPPLILRDLVLPSVEEHSGTASLDPPPPGRQGLVRKDSYMHIVENADLQIPFLNRKASTPMSTLSSLNPSSEDLSSKLPSPVKDPTILSGDISGVMGLEGVERLSILQIPTEGSSPELERLQGRLDLGNCLHALNLARKQGHASLQRAALKVMSDNYLQVLQDPRLFGSLRGGDRDLIQKLRTRGKRCLVAADLDPQDWAGSKSSLPKTSSSLYYYDDCKDGWHFLCPLPKEVVSRGSAMCVMDNYLFVTLGCQGSGRDVQPSRRVFCYNPTTSIWKELSPMNEARPQCKLVALEGCVYAIGGECLSSVERYDPRTGRWAFIAPMPNDTFAVAHRATACNGELFVSGGTLRYTMLRYNPATNAWRRSLIVGSKERTVEMVAVRNFLYRFDVGSTFGVSVYRYHVAARLWYECCSRKLPHCSAFQCAVMDDVIYCVSRRATMKFLADQVSPAFITEDLSILSAAKGILLPLILVLPETEALQTRV</sequence>
<feature type="transmembrane region" description="Helical" evidence="4">
    <location>
        <begin position="20"/>
        <end position="37"/>
    </location>
</feature>
<feature type="compositionally biased region" description="Basic and acidic residues" evidence="3">
    <location>
        <begin position="126"/>
        <end position="140"/>
    </location>
</feature>
<keyword evidence="4" id="KW-0472">Membrane</keyword>
<dbReference type="InterPro" id="IPR006652">
    <property type="entry name" value="Kelch_1"/>
</dbReference>
<dbReference type="InterPro" id="IPR052310">
    <property type="entry name" value="Kelch/BTB_domain_protein"/>
</dbReference>
<evidence type="ECO:0000313" key="6">
    <source>
        <dbReference type="Proteomes" id="UP001152622"/>
    </source>
</evidence>
<evidence type="ECO:0000313" key="5">
    <source>
        <dbReference type="EMBL" id="KAJ8359390.1"/>
    </source>
</evidence>
<keyword evidence="6" id="KW-1185">Reference proteome</keyword>
<comment type="caution">
    <text evidence="5">The sequence shown here is derived from an EMBL/GenBank/DDBJ whole genome shotgun (WGS) entry which is preliminary data.</text>
</comment>
<feature type="compositionally biased region" description="Low complexity" evidence="3">
    <location>
        <begin position="351"/>
        <end position="360"/>
    </location>
</feature>
<dbReference type="InterPro" id="IPR015915">
    <property type="entry name" value="Kelch-typ_b-propeller"/>
</dbReference>
<dbReference type="Pfam" id="PF01344">
    <property type="entry name" value="Kelch_1"/>
    <property type="match status" value="2"/>
</dbReference>
<dbReference type="Proteomes" id="UP001152622">
    <property type="component" value="Chromosome 5"/>
</dbReference>
<reference evidence="5" key="1">
    <citation type="journal article" date="2023" name="Science">
        <title>Genome structures resolve the early diversification of teleost fishes.</title>
        <authorList>
            <person name="Parey E."/>
            <person name="Louis A."/>
            <person name="Montfort J."/>
            <person name="Bouchez O."/>
            <person name="Roques C."/>
            <person name="Iampietro C."/>
            <person name="Lluch J."/>
            <person name="Castinel A."/>
            <person name="Donnadieu C."/>
            <person name="Desvignes T."/>
            <person name="Floi Bucao C."/>
            <person name="Jouanno E."/>
            <person name="Wen M."/>
            <person name="Mejri S."/>
            <person name="Dirks R."/>
            <person name="Jansen H."/>
            <person name="Henkel C."/>
            <person name="Chen W.J."/>
            <person name="Zahm M."/>
            <person name="Cabau C."/>
            <person name="Klopp C."/>
            <person name="Thompson A.W."/>
            <person name="Robinson-Rechavi M."/>
            <person name="Braasch I."/>
            <person name="Lecointre G."/>
            <person name="Bobe J."/>
            <person name="Postlethwait J.H."/>
            <person name="Berthelot C."/>
            <person name="Roest Crollius H."/>
            <person name="Guiguen Y."/>
        </authorList>
    </citation>
    <scope>NUCLEOTIDE SEQUENCE</scope>
    <source>
        <strain evidence="5">WJC10195</strain>
    </source>
</reference>
<dbReference type="PANTHER" id="PTHR45972">
    <property type="entry name" value="BTB_2 DOMAIN-CONTAINING PROTEIN"/>
    <property type="match status" value="1"/>
</dbReference>
<keyword evidence="2" id="KW-0677">Repeat</keyword>
<organism evidence="5 6">
    <name type="scientific">Synaphobranchus kaupii</name>
    <name type="common">Kaup's arrowtooth eel</name>
    <dbReference type="NCBI Taxonomy" id="118154"/>
    <lineage>
        <taxon>Eukaryota</taxon>
        <taxon>Metazoa</taxon>
        <taxon>Chordata</taxon>
        <taxon>Craniata</taxon>
        <taxon>Vertebrata</taxon>
        <taxon>Euteleostomi</taxon>
        <taxon>Actinopterygii</taxon>
        <taxon>Neopterygii</taxon>
        <taxon>Teleostei</taxon>
        <taxon>Anguilliformes</taxon>
        <taxon>Synaphobranchidae</taxon>
        <taxon>Synaphobranchus</taxon>
    </lineage>
</organism>
<feature type="region of interest" description="Disordered" evidence="3">
    <location>
        <begin position="346"/>
        <end position="369"/>
    </location>
</feature>
<dbReference type="Gene3D" id="2.120.10.80">
    <property type="entry name" value="Kelch-type beta propeller"/>
    <property type="match status" value="1"/>
</dbReference>
<name>A0A9Q1FIQ9_SYNKA</name>
<evidence type="ECO:0000256" key="1">
    <source>
        <dbReference type="ARBA" id="ARBA00022441"/>
    </source>
</evidence>
<feature type="region of interest" description="Disordered" evidence="3">
    <location>
        <begin position="82"/>
        <end position="171"/>
    </location>
</feature>
<dbReference type="OrthoDB" id="45365at2759"/>
<gene>
    <name evidence="5" type="ORF">SKAU_G00159150</name>
</gene>
<evidence type="ECO:0000256" key="3">
    <source>
        <dbReference type="SAM" id="MobiDB-lite"/>
    </source>
</evidence>
<dbReference type="EMBL" id="JAINUF010000005">
    <property type="protein sequence ID" value="KAJ8359390.1"/>
    <property type="molecule type" value="Genomic_DNA"/>
</dbReference>